<keyword evidence="6" id="KW-0648">Protein biosynthesis</keyword>
<comment type="similarity">
    <text evidence="1">Belongs to the class-II aminoacyl-tRNA synthetase family.</text>
</comment>
<dbReference type="PANTHER" id="PTHR42918:SF9">
    <property type="entry name" value="LYSINE--TRNA LIGASE"/>
    <property type="match status" value="1"/>
</dbReference>
<dbReference type="AlphaFoldDB" id="A0A1D1Y741"/>
<accession>A0A1D1Y741</accession>
<protein>
    <recommendedName>
        <fullName evidence="2">lysine--tRNA ligase</fullName>
        <ecNumber evidence="2">6.1.1.6</ecNumber>
    </recommendedName>
    <alternativeName>
        <fullName evidence="8">Lysyl-tRNA synthetase</fullName>
    </alternativeName>
</protein>
<evidence type="ECO:0000256" key="4">
    <source>
        <dbReference type="ARBA" id="ARBA00022741"/>
    </source>
</evidence>
<feature type="compositionally biased region" description="Basic and acidic residues" evidence="10">
    <location>
        <begin position="77"/>
        <end position="100"/>
    </location>
</feature>
<keyword evidence="7" id="KW-0030">Aminoacyl-tRNA synthetase</keyword>
<dbReference type="Gene3D" id="2.40.50.140">
    <property type="entry name" value="Nucleic acid-binding proteins"/>
    <property type="match status" value="1"/>
</dbReference>
<dbReference type="EC" id="6.1.1.6" evidence="2"/>
<dbReference type="InterPro" id="IPR012340">
    <property type="entry name" value="NA-bd_OB-fold"/>
</dbReference>
<name>A0A1D1Y741_9ARAE</name>
<dbReference type="EMBL" id="GDJX01017484">
    <property type="protein sequence ID" value="JAT50452.1"/>
    <property type="molecule type" value="Transcribed_RNA"/>
</dbReference>
<sequence>GSSLSLSTLCFYAGNLVVDPPQGAQQGKREGSMAGGKAEEAADMVADLSLDSAAAASNPGDTLISKCALKKEAKKKKLDEERQRKEEEKDRKKKAAEEMHNAPAQRPSLGDDEDLDPTQYYENRLKTLASLKAAGMNPYPHKFHVTMAASQYTEQYQNLGNGKHLKDIEVKLAGRIMNKRSSSSKLFFYDLYGDGVKVQVMADARDSYMDEAEFSRYHSGVKRGDVV</sequence>
<proteinExistence type="inferred from homology"/>
<evidence type="ECO:0000256" key="7">
    <source>
        <dbReference type="ARBA" id="ARBA00023146"/>
    </source>
</evidence>
<keyword evidence="5" id="KW-0067">ATP-binding</keyword>
<gene>
    <name evidence="11" type="primary">At3g11710_0</name>
    <name evidence="11" type="ORF">g.46835</name>
</gene>
<evidence type="ECO:0000256" key="2">
    <source>
        <dbReference type="ARBA" id="ARBA00013166"/>
    </source>
</evidence>
<dbReference type="GO" id="GO:0004824">
    <property type="term" value="F:lysine-tRNA ligase activity"/>
    <property type="evidence" value="ECO:0007669"/>
    <property type="project" value="UniProtKB-EC"/>
</dbReference>
<feature type="non-terminal residue" evidence="11">
    <location>
        <position position="1"/>
    </location>
</feature>
<dbReference type="FunFam" id="2.40.50.140:FF:000050">
    <property type="entry name" value="Lysine--tRNA ligase"/>
    <property type="match status" value="1"/>
</dbReference>
<evidence type="ECO:0000256" key="9">
    <source>
        <dbReference type="ARBA" id="ARBA00048573"/>
    </source>
</evidence>
<evidence type="ECO:0000256" key="10">
    <source>
        <dbReference type="SAM" id="MobiDB-lite"/>
    </source>
</evidence>
<evidence type="ECO:0000256" key="3">
    <source>
        <dbReference type="ARBA" id="ARBA00022598"/>
    </source>
</evidence>
<reference evidence="11" key="1">
    <citation type="submission" date="2015-07" db="EMBL/GenBank/DDBJ databases">
        <title>Transcriptome Assembly of Anthurium amnicola.</title>
        <authorList>
            <person name="Suzuki J."/>
        </authorList>
    </citation>
    <scope>NUCLEOTIDE SEQUENCE</scope>
</reference>
<evidence type="ECO:0000256" key="5">
    <source>
        <dbReference type="ARBA" id="ARBA00022840"/>
    </source>
</evidence>
<evidence type="ECO:0000256" key="6">
    <source>
        <dbReference type="ARBA" id="ARBA00022917"/>
    </source>
</evidence>
<evidence type="ECO:0000256" key="1">
    <source>
        <dbReference type="ARBA" id="ARBA00008226"/>
    </source>
</evidence>
<dbReference type="PANTHER" id="PTHR42918">
    <property type="entry name" value="LYSYL-TRNA SYNTHETASE"/>
    <property type="match status" value="1"/>
</dbReference>
<feature type="region of interest" description="Disordered" evidence="10">
    <location>
        <begin position="54"/>
        <end position="117"/>
    </location>
</feature>
<dbReference type="GO" id="GO:0005829">
    <property type="term" value="C:cytosol"/>
    <property type="evidence" value="ECO:0007669"/>
    <property type="project" value="TreeGrafter"/>
</dbReference>
<dbReference type="GO" id="GO:0006430">
    <property type="term" value="P:lysyl-tRNA aminoacylation"/>
    <property type="evidence" value="ECO:0007669"/>
    <property type="project" value="TreeGrafter"/>
</dbReference>
<evidence type="ECO:0000256" key="8">
    <source>
        <dbReference type="ARBA" id="ARBA00030563"/>
    </source>
</evidence>
<dbReference type="GO" id="GO:0005524">
    <property type="term" value="F:ATP binding"/>
    <property type="evidence" value="ECO:0007669"/>
    <property type="project" value="UniProtKB-KW"/>
</dbReference>
<evidence type="ECO:0000313" key="11">
    <source>
        <dbReference type="EMBL" id="JAT50452.1"/>
    </source>
</evidence>
<feature type="non-terminal residue" evidence="11">
    <location>
        <position position="227"/>
    </location>
</feature>
<dbReference type="GO" id="GO:0000049">
    <property type="term" value="F:tRNA binding"/>
    <property type="evidence" value="ECO:0007669"/>
    <property type="project" value="TreeGrafter"/>
</dbReference>
<keyword evidence="4" id="KW-0547">Nucleotide-binding</keyword>
<feature type="region of interest" description="Disordered" evidence="10">
    <location>
        <begin position="17"/>
        <end position="39"/>
    </location>
</feature>
<keyword evidence="3 11" id="KW-0436">Ligase</keyword>
<organism evidence="11">
    <name type="scientific">Anthurium amnicola</name>
    <dbReference type="NCBI Taxonomy" id="1678845"/>
    <lineage>
        <taxon>Eukaryota</taxon>
        <taxon>Viridiplantae</taxon>
        <taxon>Streptophyta</taxon>
        <taxon>Embryophyta</taxon>
        <taxon>Tracheophyta</taxon>
        <taxon>Spermatophyta</taxon>
        <taxon>Magnoliopsida</taxon>
        <taxon>Liliopsida</taxon>
        <taxon>Araceae</taxon>
        <taxon>Pothoideae</taxon>
        <taxon>Potheae</taxon>
        <taxon>Anthurium</taxon>
    </lineage>
</organism>
<dbReference type="SUPFAM" id="SSF50249">
    <property type="entry name" value="Nucleic acid-binding proteins"/>
    <property type="match status" value="1"/>
</dbReference>
<comment type="catalytic activity">
    <reaction evidence="9">
        <text>tRNA(Lys) + L-lysine + ATP = L-lysyl-tRNA(Lys) + AMP + diphosphate</text>
        <dbReference type="Rhea" id="RHEA:20792"/>
        <dbReference type="Rhea" id="RHEA-COMP:9696"/>
        <dbReference type="Rhea" id="RHEA-COMP:9697"/>
        <dbReference type="ChEBI" id="CHEBI:30616"/>
        <dbReference type="ChEBI" id="CHEBI:32551"/>
        <dbReference type="ChEBI" id="CHEBI:33019"/>
        <dbReference type="ChEBI" id="CHEBI:78442"/>
        <dbReference type="ChEBI" id="CHEBI:78529"/>
        <dbReference type="ChEBI" id="CHEBI:456215"/>
        <dbReference type="EC" id="6.1.1.6"/>
    </reaction>
</comment>